<feature type="non-terminal residue" evidence="1">
    <location>
        <position position="36"/>
    </location>
</feature>
<comment type="caution">
    <text evidence="1">The sequence shown here is derived from an EMBL/GenBank/DDBJ whole genome shotgun (WGS) entry which is preliminary data.</text>
</comment>
<organism evidence="1">
    <name type="scientific">marine sediment metagenome</name>
    <dbReference type="NCBI Taxonomy" id="412755"/>
    <lineage>
        <taxon>unclassified sequences</taxon>
        <taxon>metagenomes</taxon>
        <taxon>ecological metagenomes</taxon>
    </lineage>
</organism>
<dbReference type="EMBL" id="LAZR01021683">
    <property type="protein sequence ID" value="KKL84488.1"/>
    <property type="molecule type" value="Genomic_DNA"/>
</dbReference>
<protein>
    <submittedName>
        <fullName evidence="1">Uncharacterized protein</fullName>
    </submittedName>
</protein>
<name>A0A0F9FE14_9ZZZZ</name>
<dbReference type="AlphaFoldDB" id="A0A0F9FE14"/>
<reference evidence="1" key="1">
    <citation type="journal article" date="2015" name="Nature">
        <title>Complex archaea that bridge the gap between prokaryotes and eukaryotes.</title>
        <authorList>
            <person name="Spang A."/>
            <person name="Saw J.H."/>
            <person name="Jorgensen S.L."/>
            <person name="Zaremba-Niedzwiedzka K."/>
            <person name="Martijn J."/>
            <person name="Lind A.E."/>
            <person name="van Eijk R."/>
            <person name="Schleper C."/>
            <person name="Guy L."/>
            <person name="Ettema T.J."/>
        </authorList>
    </citation>
    <scope>NUCLEOTIDE SEQUENCE</scope>
</reference>
<gene>
    <name evidence="1" type="ORF">LCGC14_1964260</name>
</gene>
<evidence type="ECO:0000313" key="1">
    <source>
        <dbReference type="EMBL" id="KKL84488.1"/>
    </source>
</evidence>
<sequence>MTSGKPISSHLLPLDPRRRRSLAWAAGLALLFPLAW</sequence>
<proteinExistence type="predicted"/>
<accession>A0A0F9FE14</accession>